<dbReference type="EMBL" id="MVGJ01000042">
    <property type="protein sequence ID" value="OOL82551.1"/>
    <property type="molecule type" value="Genomic_DNA"/>
</dbReference>
<evidence type="ECO:0000313" key="2">
    <source>
        <dbReference type="EMBL" id="KAB7576023.1"/>
    </source>
</evidence>
<evidence type="ECO:0000256" key="1">
    <source>
        <dbReference type="SAM" id="Phobius"/>
    </source>
</evidence>
<feature type="transmembrane region" description="Helical" evidence="1">
    <location>
        <begin position="12"/>
        <end position="30"/>
    </location>
</feature>
<proteinExistence type="predicted"/>
<dbReference type="Proteomes" id="UP000469871">
    <property type="component" value="Unassembled WGS sequence"/>
</dbReference>
<gene>
    <name evidence="3" type="ORF">B1P95_08845</name>
    <name evidence="2" type="ORF">GBM73_01275</name>
</gene>
<keyword evidence="1" id="KW-0472">Membrane</keyword>
<sequence length="216" mass="25008">MFIKGGQKMCFFTTFTIIMIAVLFIFLDIAKRNTAFLLYRVLLRAGLITFISIVGFFLFTVIVFIWRTTAPPLPEITYGEFPFSLEYEIDEERILIEDTVIAEFIGSFRGNVTTQPRRSWSIKLLNNSGELKAFHYEFLIIESEDVTITLSSGSAGYFMNDGGSKPQLTVRDRIAGFMHFSHYDLEEARKILAEYGITLINWEYAPPIRNFFNDYY</sequence>
<evidence type="ECO:0000313" key="5">
    <source>
        <dbReference type="Proteomes" id="UP000469871"/>
    </source>
</evidence>
<accession>A0A1S8K5I1</accession>
<reference evidence="2 5" key="2">
    <citation type="submission" date="2019-10" db="EMBL/GenBank/DDBJ databases">
        <title>Evolutionary dynamics of vancomycin-resistant Enterococcus faecium during gastrointestinal tract colonization and bloodstream infection in immunocompromised pediatric patients.</title>
        <authorList>
            <person name="Chilambi G.S."/>
            <person name="Nordstrom H.R."/>
            <person name="Evans D.R."/>
            <person name="Ferrolino J."/>
            <person name="Hayden R.T."/>
            <person name="Maron G.M."/>
            <person name="Vo A.N."/>
            <person name="Gilmore M.S."/>
            <person name="Wolf J."/>
            <person name="Rosch J.W."/>
            <person name="Van Tyne D."/>
        </authorList>
    </citation>
    <scope>NUCLEOTIDE SEQUENCE [LARGE SCALE GENOMIC DNA]</scope>
    <source>
        <strain evidence="2 5">VRECG27</strain>
    </source>
</reference>
<name>A0A1S8K5I1_ENTFC</name>
<organism evidence="3 4">
    <name type="scientific">Enterococcus faecium</name>
    <name type="common">Streptococcus faecium</name>
    <dbReference type="NCBI Taxonomy" id="1352"/>
    <lineage>
        <taxon>Bacteria</taxon>
        <taxon>Bacillati</taxon>
        <taxon>Bacillota</taxon>
        <taxon>Bacilli</taxon>
        <taxon>Lactobacillales</taxon>
        <taxon>Enterococcaceae</taxon>
        <taxon>Enterococcus</taxon>
    </lineage>
</organism>
<keyword evidence="1" id="KW-0812">Transmembrane</keyword>
<dbReference type="AlphaFoldDB" id="A0A1S8K5I1"/>
<protein>
    <submittedName>
        <fullName evidence="3">Uncharacterized protein</fullName>
    </submittedName>
</protein>
<feature type="transmembrane region" description="Helical" evidence="1">
    <location>
        <begin position="42"/>
        <end position="66"/>
    </location>
</feature>
<comment type="caution">
    <text evidence="3">The sequence shown here is derived from an EMBL/GenBank/DDBJ whole genome shotgun (WGS) entry which is preliminary data.</text>
</comment>
<dbReference type="EMBL" id="WEFP01000001">
    <property type="protein sequence ID" value="KAB7576023.1"/>
    <property type="molecule type" value="Genomic_DNA"/>
</dbReference>
<evidence type="ECO:0000313" key="4">
    <source>
        <dbReference type="Proteomes" id="UP000191171"/>
    </source>
</evidence>
<reference evidence="3 4" key="1">
    <citation type="submission" date="2017-02" db="EMBL/GenBank/DDBJ databases">
        <title>Clonality and virulence of isolates of VRE in Hematopoietic Stem Cell Transplanted (HSCT) patients.</title>
        <authorList>
            <person name="Marchi A.P."/>
            <person name="Martins R.C."/>
            <person name="Marie S.K."/>
            <person name="Levin A.S."/>
            <person name="Costa S.F."/>
        </authorList>
    </citation>
    <scope>NUCLEOTIDE SEQUENCE [LARGE SCALE GENOMIC DNA]</scope>
    <source>
        <strain evidence="3 4">LIM1759</strain>
    </source>
</reference>
<dbReference type="Proteomes" id="UP000191171">
    <property type="component" value="Unassembled WGS sequence"/>
</dbReference>
<evidence type="ECO:0000313" key="3">
    <source>
        <dbReference type="EMBL" id="OOL82551.1"/>
    </source>
</evidence>
<keyword evidence="1" id="KW-1133">Transmembrane helix</keyword>